<name>A0ABQ7GYM7_DUNSA</name>
<dbReference type="EC" id="2.3.1.4" evidence="1"/>
<comment type="similarity">
    <text evidence="1">Belongs to the acetyltransferase family. GNA1 subfamily.</text>
</comment>
<protein>
    <recommendedName>
        <fullName evidence="1">Glucosamine 6-phosphate N-acetyltransferase</fullName>
        <ecNumber evidence="1">2.3.1.4</ecNumber>
    </recommendedName>
</protein>
<dbReference type="EMBL" id="MU069535">
    <property type="protein sequence ID" value="KAF5839702.1"/>
    <property type="molecule type" value="Genomic_DNA"/>
</dbReference>
<feature type="domain" description="N-acetyltransferase" evidence="2">
    <location>
        <begin position="8"/>
        <end position="152"/>
    </location>
</feature>
<dbReference type="PANTHER" id="PTHR13355:SF11">
    <property type="entry name" value="GLUCOSAMINE 6-PHOSPHATE N-ACETYLTRANSFERASE"/>
    <property type="match status" value="1"/>
</dbReference>
<dbReference type="Pfam" id="PF00583">
    <property type="entry name" value="Acetyltransf_1"/>
    <property type="match status" value="1"/>
</dbReference>
<comment type="subunit">
    <text evidence="1">Homodimer.</text>
</comment>
<gene>
    <name evidence="3" type="ORF">DUNSADRAFT_131</name>
</gene>
<dbReference type="CDD" id="cd04301">
    <property type="entry name" value="NAT_SF"/>
    <property type="match status" value="1"/>
</dbReference>
<dbReference type="InterPro" id="IPR000182">
    <property type="entry name" value="GNAT_dom"/>
</dbReference>
<comment type="pathway">
    <text evidence="1">Nucleotide-sugar biosynthesis; UDP-N-acetyl-alpha-D-glucosamine biosynthesis; N-acetyl-alpha-D-glucosamine 1-phosphate from alpha-D-glucosamine 6-phosphate (route I): step 1/2.</text>
</comment>
<reference evidence="3" key="1">
    <citation type="submission" date="2017-08" db="EMBL/GenBank/DDBJ databases">
        <authorList>
            <person name="Polle J.E."/>
            <person name="Barry K."/>
            <person name="Cushman J."/>
            <person name="Schmutz J."/>
            <person name="Tran D."/>
            <person name="Hathwaick L.T."/>
            <person name="Yim W.C."/>
            <person name="Jenkins J."/>
            <person name="Mckie-Krisberg Z.M."/>
            <person name="Prochnik S."/>
            <person name="Lindquist E."/>
            <person name="Dockter R.B."/>
            <person name="Adam C."/>
            <person name="Molina H."/>
            <person name="Bunkerborg J."/>
            <person name="Jin E."/>
            <person name="Buchheim M."/>
            <person name="Magnuson J."/>
        </authorList>
    </citation>
    <scope>NUCLEOTIDE SEQUENCE</scope>
    <source>
        <strain evidence="3">CCAP 19/18</strain>
    </source>
</reference>
<dbReference type="Gene3D" id="3.40.630.30">
    <property type="match status" value="1"/>
</dbReference>
<proteinExistence type="inferred from homology"/>
<evidence type="ECO:0000313" key="4">
    <source>
        <dbReference type="Proteomes" id="UP000815325"/>
    </source>
</evidence>
<dbReference type="InterPro" id="IPR039143">
    <property type="entry name" value="GNPNAT1-like"/>
</dbReference>
<evidence type="ECO:0000259" key="2">
    <source>
        <dbReference type="PROSITE" id="PS51186"/>
    </source>
</evidence>
<comment type="caution">
    <text evidence="3">The sequence shown here is derived from an EMBL/GenBank/DDBJ whole genome shotgun (WGS) entry which is preliminary data.</text>
</comment>
<evidence type="ECO:0000256" key="1">
    <source>
        <dbReference type="RuleBase" id="RU365086"/>
    </source>
</evidence>
<dbReference type="InterPro" id="IPR016181">
    <property type="entry name" value="Acyl_CoA_acyltransferase"/>
</dbReference>
<organism evidence="3 4">
    <name type="scientific">Dunaliella salina</name>
    <name type="common">Green alga</name>
    <name type="synonym">Protococcus salinus</name>
    <dbReference type="NCBI Taxonomy" id="3046"/>
    <lineage>
        <taxon>Eukaryota</taxon>
        <taxon>Viridiplantae</taxon>
        <taxon>Chlorophyta</taxon>
        <taxon>core chlorophytes</taxon>
        <taxon>Chlorophyceae</taxon>
        <taxon>CS clade</taxon>
        <taxon>Chlamydomonadales</taxon>
        <taxon>Dunaliellaceae</taxon>
        <taxon>Dunaliella</taxon>
    </lineage>
</organism>
<keyword evidence="1" id="KW-0808">Transferase</keyword>
<dbReference type="PANTHER" id="PTHR13355">
    <property type="entry name" value="GLUCOSAMINE 6-PHOSPHATE N-ACETYLTRANSFERASE"/>
    <property type="match status" value="1"/>
</dbReference>
<accession>A0ABQ7GYM7</accession>
<sequence>MTEESSSLVLRRLDAADYQKGFLQLLGQLSVVGDISEELFQSRFNELSSNPDYYTVVIEDKGASKIVATASLIIERKFLRSCGKCGHIEDVVVADSYRGKKLGQRVLAALTDAAKQAGCYKIILDCSEENAPFYEKCGLSRKEIQMVKYLAS</sequence>
<keyword evidence="1" id="KW-0012">Acyltransferase</keyword>
<dbReference type="SUPFAM" id="SSF55729">
    <property type="entry name" value="Acyl-CoA N-acyltransferases (Nat)"/>
    <property type="match status" value="1"/>
</dbReference>
<dbReference type="Proteomes" id="UP000815325">
    <property type="component" value="Unassembled WGS sequence"/>
</dbReference>
<evidence type="ECO:0000313" key="3">
    <source>
        <dbReference type="EMBL" id="KAF5839702.1"/>
    </source>
</evidence>
<keyword evidence="4" id="KW-1185">Reference proteome</keyword>
<dbReference type="PROSITE" id="PS51186">
    <property type="entry name" value="GNAT"/>
    <property type="match status" value="1"/>
</dbReference>
<comment type="catalytic activity">
    <reaction evidence="1">
        <text>D-glucosamine 6-phosphate + acetyl-CoA = N-acetyl-D-glucosamine 6-phosphate + CoA + H(+)</text>
        <dbReference type="Rhea" id="RHEA:10292"/>
        <dbReference type="ChEBI" id="CHEBI:15378"/>
        <dbReference type="ChEBI" id="CHEBI:57287"/>
        <dbReference type="ChEBI" id="CHEBI:57288"/>
        <dbReference type="ChEBI" id="CHEBI:57513"/>
        <dbReference type="ChEBI" id="CHEBI:58725"/>
        <dbReference type="EC" id="2.3.1.4"/>
    </reaction>
</comment>